<dbReference type="Proteomes" id="UP000218899">
    <property type="component" value="Chromosome"/>
</dbReference>
<evidence type="ECO:0000259" key="2">
    <source>
        <dbReference type="Pfam" id="PF13847"/>
    </source>
</evidence>
<keyword evidence="4" id="KW-1185">Reference proteome</keyword>
<evidence type="ECO:0000256" key="1">
    <source>
        <dbReference type="SAM" id="Phobius"/>
    </source>
</evidence>
<dbReference type="GO" id="GO:0008168">
    <property type="term" value="F:methyltransferase activity"/>
    <property type="evidence" value="ECO:0007669"/>
    <property type="project" value="TreeGrafter"/>
</dbReference>
<protein>
    <recommendedName>
        <fullName evidence="2">Methyltransferase domain-containing protein</fullName>
    </recommendedName>
</protein>
<dbReference type="SUPFAM" id="SSF53335">
    <property type="entry name" value="S-adenosyl-L-methionine-dependent methyltransferases"/>
    <property type="match status" value="1"/>
</dbReference>
<dbReference type="Pfam" id="PF13847">
    <property type="entry name" value="Methyltransf_31"/>
    <property type="match status" value="1"/>
</dbReference>
<keyword evidence="1" id="KW-1133">Transmembrane helix</keyword>
<proteinExistence type="predicted"/>
<reference evidence="3 4" key="1">
    <citation type="submission" date="2015-08" db="EMBL/GenBank/DDBJ databases">
        <title>Complete genome sequence of Sulfurifustis variabilis.</title>
        <authorList>
            <person name="Miura A."/>
            <person name="Kojima H."/>
            <person name="Fukui M."/>
        </authorList>
    </citation>
    <scope>NUCLEOTIDE SEQUENCE [LARGE SCALE GENOMIC DNA]</scope>
    <source>
        <strain evidence="4">skN76</strain>
    </source>
</reference>
<feature type="transmembrane region" description="Helical" evidence="1">
    <location>
        <begin position="372"/>
        <end position="393"/>
    </location>
</feature>
<dbReference type="InterPro" id="IPR025714">
    <property type="entry name" value="Methyltranfer_dom"/>
</dbReference>
<feature type="transmembrane region" description="Helical" evidence="1">
    <location>
        <begin position="318"/>
        <end position="336"/>
    </location>
</feature>
<keyword evidence="1" id="KW-0472">Membrane</keyword>
<keyword evidence="1" id="KW-0812">Transmembrane</keyword>
<organism evidence="3 4">
    <name type="scientific">Sulfurifustis variabilis</name>
    <dbReference type="NCBI Taxonomy" id="1675686"/>
    <lineage>
        <taxon>Bacteria</taxon>
        <taxon>Pseudomonadati</taxon>
        <taxon>Pseudomonadota</taxon>
        <taxon>Gammaproteobacteria</taxon>
        <taxon>Acidiferrobacterales</taxon>
        <taxon>Acidiferrobacteraceae</taxon>
        <taxon>Sulfurifustis</taxon>
    </lineage>
</organism>
<feature type="transmembrane region" description="Helical" evidence="1">
    <location>
        <begin position="348"/>
        <end position="366"/>
    </location>
</feature>
<dbReference type="CDD" id="cd02440">
    <property type="entry name" value="AdoMet_MTases"/>
    <property type="match status" value="1"/>
</dbReference>
<gene>
    <name evidence="3" type="ORF">SVA_2553</name>
</gene>
<feature type="transmembrane region" description="Helical" evidence="1">
    <location>
        <begin position="421"/>
        <end position="440"/>
    </location>
</feature>
<feature type="domain" description="Methyltransferase" evidence="2">
    <location>
        <begin position="75"/>
        <end position="218"/>
    </location>
</feature>
<dbReference type="PANTHER" id="PTHR42912:SF93">
    <property type="entry name" value="N6-ADENOSINE-METHYLTRANSFERASE TMT1A"/>
    <property type="match status" value="1"/>
</dbReference>
<dbReference type="InterPro" id="IPR029063">
    <property type="entry name" value="SAM-dependent_MTases_sf"/>
</dbReference>
<dbReference type="AlphaFoldDB" id="A0A1B4VCD6"/>
<accession>A0A1B4VCD6</accession>
<name>A0A1B4VCD6_9GAMM</name>
<dbReference type="InterPro" id="IPR050508">
    <property type="entry name" value="Methyltransf_Superfamily"/>
</dbReference>
<sequence>MVAIASFKKEAIERAVQQMYTAVARHPERRFHFPTGRAAARLLGYPDAELDALPGDAIASFAGVGYPFQADAIREGDIVLDVGSGSGTDALIASRRAGPRGKVYALDITEPMRAKLADIARRAGANIEVVAGNAEAIPLPDASVDVATTNGVLNLVPDKARAIEEIHRVLKPGGRLAIADIALGKPVSFKYRQDPDLWAECVVGAVEKGRYLEMLRAARFGDVEILDELDYFAASNSPETRKVAALFGAQSIVLRARRRSARSRLPALGTGWRRRGLRLAQEGAGIAGAWLAAGICAGMPALLSMLSAAGAGALARHAYMFPLFVVFVALSTWLLHGSGRTGGHVGPFRLALASGVLAIASFWLSVTELVPAVWYGAYVGLAGLGAASVWAFVKARDPVSCLDEMVREAERERHGFAASHPLARGAVIALAAAAVLYAMYKSVDVFVGKAEAMEIACADPQTCKEEDHRRT</sequence>
<feature type="transmembrane region" description="Helical" evidence="1">
    <location>
        <begin position="283"/>
        <end position="306"/>
    </location>
</feature>
<evidence type="ECO:0000313" key="3">
    <source>
        <dbReference type="EMBL" id="BAU49101.1"/>
    </source>
</evidence>
<dbReference type="KEGG" id="sva:SVA_2553"/>
<dbReference type="PANTHER" id="PTHR42912">
    <property type="entry name" value="METHYLTRANSFERASE"/>
    <property type="match status" value="1"/>
</dbReference>
<dbReference type="EMBL" id="AP014936">
    <property type="protein sequence ID" value="BAU49101.1"/>
    <property type="molecule type" value="Genomic_DNA"/>
</dbReference>
<evidence type="ECO:0000313" key="4">
    <source>
        <dbReference type="Proteomes" id="UP000218899"/>
    </source>
</evidence>
<dbReference type="Gene3D" id="3.40.50.150">
    <property type="entry name" value="Vaccinia Virus protein VP39"/>
    <property type="match status" value="1"/>
</dbReference>